<dbReference type="EC" id="2.7.13.3" evidence="3"/>
<dbReference type="SUPFAM" id="SSF55874">
    <property type="entry name" value="ATPase domain of HSP90 chaperone/DNA topoisomerase II/histidine kinase"/>
    <property type="match status" value="1"/>
</dbReference>
<dbReference type="CDD" id="cd00082">
    <property type="entry name" value="HisKA"/>
    <property type="match status" value="1"/>
</dbReference>
<evidence type="ECO:0000256" key="3">
    <source>
        <dbReference type="ARBA" id="ARBA00012438"/>
    </source>
</evidence>
<dbReference type="InterPro" id="IPR003661">
    <property type="entry name" value="HisK_dim/P_dom"/>
</dbReference>
<dbReference type="InterPro" id="IPR050428">
    <property type="entry name" value="TCS_sensor_his_kinase"/>
</dbReference>
<dbReference type="SMART" id="SM00388">
    <property type="entry name" value="HisKA"/>
    <property type="match status" value="1"/>
</dbReference>
<dbReference type="InterPro" id="IPR036097">
    <property type="entry name" value="HisK_dim/P_sf"/>
</dbReference>
<keyword evidence="14" id="KW-1185">Reference proteome</keyword>
<keyword evidence="6 10" id="KW-0812">Transmembrane</keyword>
<evidence type="ECO:0000259" key="12">
    <source>
        <dbReference type="PROSITE" id="PS50885"/>
    </source>
</evidence>
<dbReference type="SUPFAM" id="SSF158472">
    <property type="entry name" value="HAMP domain-like"/>
    <property type="match status" value="1"/>
</dbReference>
<evidence type="ECO:0000256" key="5">
    <source>
        <dbReference type="ARBA" id="ARBA00022679"/>
    </source>
</evidence>
<dbReference type="CDD" id="cd06225">
    <property type="entry name" value="HAMP"/>
    <property type="match status" value="1"/>
</dbReference>
<dbReference type="OrthoDB" id="9786919at2"/>
<dbReference type="RefSeq" id="WP_141926143.1">
    <property type="nucleotide sequence ID" value="NZ_VFQC01000003.1"/>
</dbReference>
<name>A0A543N7E0_9ACTN</name>
<dbReference type="Pfam" id="PF00512">
    <property type="entry name" value="HisKA"/>
    <property type="match status" value="1"/>
</dbReference>
<dbReference type="PANTHER" id="PTHR45436">
    <property type="entry name" value="SENSOR HISTIDINE KINASE YKOH"/>
    <property type="match status" value="1"/>
</dbReference>
<dbReference type="SUPFAM" id="SSF47384">
    <property type="entry name" value="Homodimeric domain of signal transducing histidine kinase"/>
    <property type="match status" value="1"/>
</dbReference>
<dbReference type="PROSITE" id="PS50109">
    <property type="entry name" value="HIS_KIN"/>
    <property type="match status" value="1"/>
</dbReference>
<dbReference type="InterPro" id="IPR003594">
    <property type="entry name" value="HATPase_dom"/>
</dbReference>
<comment type="catalytic activity">
    <reaction evidence="1">
        <text>ATP + protein L-histidine = ADP + protein N-phospho-L-histidine.</text>
        <dbReference type="EC" id="2.7.13.3"/>
    </reaction>
</comment>
<organism evidence="13 14">
    <name type="scientific">Haloactinospora alba</name>
    <dbReference type="NCBI Taxonomy" id="405555"/>
    <lineage>
        <taxon>Bacteria</taxon>
        <taxon>Bacillati</taxon>
        <taxon>Actinomycetota</taxon>
        <taxon>Actinomycetes</taxon>
        <taxon>Streptosporangiales</taxon>
        <taxon>Nocardiopsidaceae</taxon>
        <taxon>Haloactinospora</taxon>
    </lineage>
</organism>
<keyword evidence="9" id="KW-0902">Two-component regulatory system</keyword>
<comment type="caution">
    <text evidence="13">The sequence shown here is derived from an EMBL/GenBank/DDBJ whole genome shotgun (WGS) entry which is preliminary data.</text>
</comment>
<evidence type="ECO:0000256" key="10">
    <source>
        <dbReference type="SAM" id="Phobius"/>
    </source>
</evidence>
<dbReference type="PROSITE" id="PS50885">
    <property type="entry name" value="HAMP"/>
    <property type="match status" value="1"/>
</dbReference>
<dbReference type="Gene3D" id="6.10.340.10">
    <property type="match status" value="1"/>
</dbReference>
<dbReference type="EMBL" id="VFQC01000003">
    <property type="protein sequence ID" value="TQN27723.1"/>
    <property type="molecule type" value="Genomic_DNA"/>
</dbReference>
<dbReference type="Pfam" id="PF02518">
    <property type="entry name" value="HATPase_c"/>
    <property type="match status" value="1"/>
</dbReference>
<evidence type="ECO:0000313" key="13">
    <source>
        <dbReference type="EMBL" id="TQN27723.1"/>
    </source>
</evidence>
<evidence type="ECO:0000256" key="8">
    <source>
        <dbReference type="ARBA" id="ARBA00022989"/>
    </source>
</evidence>
<keyword evidence="7 13" id="KW-0418">Kinase</keyword>
<evidence type="ECO:0000256" key="9">
    <source>
        <dbReference type="ARBA" id="ARBA00023012"/>
    </source>
</evidence>
<dbReference type="InterPro" id="IPR036890">
    <property type="entry name" value="HATPase_C_sf"/>
</dbReference>
<evidence type="ECO:0000256" key="6">
    <source>
        <dbReference type="ARBA" id="ARBA00022692"/>
    </source>
</evidence>
<dbReference type="AlphaFoldDB" id="A0A543N7E0"/>
<dbReference type="Proteomes" id="UP000317422">
    <property type="component" value="Unassembled WGS sequence"/>
</dbReference>
<evidence type="ECO:0000313" key="14">
    <source>
        <dbReference type="Proteomes" id="UP000317422"/>
    </source>
</evidence>
<keyword evidence="4" id="KW-0597">Phosphoprotein</keyword>
<reference evidence="13 14" key="1">
    <citation type="submission" date="2019-06" db="EMBL/GenBank/DDBJ databases">
        <title>Sequencing the genomes of 1000 actinobacteria strains.</title>
        <authorList>
            <person name="Klenk H.-P."/>
        </authorList>
    </citation>
    <scope>NUCLEOTIDE SEQUENCE [LARGE SCALE GENOMIC DNA]</scope>
    <source>
        <strain evidence="13 14">DSM 45015</strain>
    </source>
</reference>
<gene>
    <name evidence="13" type="ORF">FHX37_4452</name>
</gene>
<evidence type="ECO:0000256" key="4">
    <source>
        <dbReference type="ARBA" id="ARBA00022553"/>
    </source>
</evidence>
<evidence type="ECO:0000259" key="11">
    <source>
        <dbReference type="PROSITE" id="PS50109"/>
    </source>
</evidence>
<evidence type="ECO:0000256" key="2">
    <source>
        <dbReference type="ARBA" id="ARBA00004236"/>
    </source>
</evidence>
<protein>
    <recommendedName>
        <fullName evidence="3">histidine kinase</fullName>
        <ecNumber evidence="3">2.7.13.3</ecNumber>
    </recommendedName>
</protein>
<dbReference type="SMART" id="SM00387">
    <property type="entry name" value="HATPase_c"/>
    <property type="match status" value="1"/>
</dbReference>
<evidence type="ECO:0000256" key="7">
    <source>
        <dbReference type="ARBA" id="ARBA00022777"/>
    </source>
</evidence>
<feature type="domain" description="Histidine kinase" evidence="11">
    <location>
        <begin position="212"/>
        <end position="402"/>
    </location>
</feature>
<comment type="subcellular location">
    <subcellularLocation>
        <location evidence="2">Cell membrane</location>
    </subcellularLocation>
</comment>
<dbReference type="Gene3D" id="3.30.565.10">
    <property type="entry name" value="Histidine kinase-like ATPase, C-terminal domain"/>
    <property type="match status" value="1"/>
</dbReference>
<dbReference type="SMART" id="SM00304">
    <property type="entry name" value="HAMP"/>
    <property type="match status" value="1"/>
</dbReference>
<dbReference type="InterPro" id="IPR003660">
    <property type="entry name" value="HAMP_dom"/>
</dbReference>
<dbReference type="Gene3D" id="1.10.287.130">
    <property type="match status" value="1"/>
</dbReference>
<feature type="transmembrane region" description="Helical" evidence="10">
    <location>
        <begin position="127"/>
        <end position="148"/>
    </location>
</feature>
<keyword evidence="10" id="KW-0472">Membrane</keyword>
<dbReference type="PANTHER" id="PTHR45436:SF5">
    <property type="entry name" value="SENSOR HISTIDINE KINASE TRCS"/>
    <property type="match status" value="1"/>
</dbReference>
<keyword evidence="5" id="KW-0808">Transferase</keyword>
<dbReference type="GO" id="GO:0005886">
    <property type="term" value="C:plasma membrane"/>
    <property type="evidence" value="ECO:0007669"/>
    <property type="project" value="UniProtKB-SubCell"/>
</dbReference>
<proteinExistence type="predicted"/>
<feature type="domain" description="HAMP" evidence="12">
    <location>
        <begin position="148"/>
        <end position="204"/>
    </location>
</feature>
<dbReference type="GO" id="GO:0000155">
    <property type="term" value="F:phosphorelay sensor kinase activity"/>
    <property type="evidence" value="ECO:0007669"/>
    <property type="project" value="InterPro"/>
</dbReference>
<evidence type="ECO:0000256" key="1">
    <source>
        <dbReference type="ARBA" id="ARBA00000085"/>
    </source>
</evidence>
<keyword evidence="8 10" id="KW-1133">Transmembrane helix</keyword>
<dbReference type="Pfam" id="PF00672">
    <property type="entry name" value="HAMP"/>
    <property type="match status" value="1"/>
</dbReference>
<dbReference type="InterPro" id="IPR005467">
    <property type="entry name" value="His_kinase_dom"/>
</dbReference>
<accession>A0A543N7E0</accession>
<sequence>MSLRWRITLAIALVSTLVALALSLTVHFAYAYRQAEQARQLQTQRLELALEEYDRTGQPGLRSQLNDPKLPDRLREAASEGGTAAMVTQTPQGAVVWAALSTTGGDTLSLRSSYQPQLDDRASLDRVLLMGAAALIATGTGAGVVIGARLSRRLRHAAAAAARVADGDYSTRVSAAVGGRSRDEAAELAQAVDAMSSALQNRLQAERQVTADIAHELRTPLTGLTTAAELLPEGRSTELVRGRIAVLRDLVEDVLEVARLDTATELPELSDIAVGDFVTRRVATYSSEPEVRVATETVVATDPRRLERVLANLVSNAYNHGRPPVVVEVDGPRVRVRDHGPGFPDEVLAEGPGRFRKGSGGGHGLGLTIAVGQARVLGARLSFTNADADGGAVAVLELPVSEGEDAPGR</sequence>